<proteinExistence type="predicted"/>
<keyword evidence="2" id="KW-0812">Transmembrane</keyword>
<protein>
    <submittedName>
        <fullName evidence="3">Uncharacterized protein</fullName>
    </submittedName>
</protein>
<accession>A0A9W9P825</accession>
<dbReference type="RefSeq" id="XP_056503283.1">
    <property type="nucleotide sequence ID" value="XM_056643871.1"/>
</dbReference>
<keyword evidence="4" id="KW-1185">Reference proteome</keyword>
<sequence>MCSSSQSNVGAIRRVQLLIAFCAWPCALAAVLKSHKSPETILQIVMISLSGVAAFGILHAKRVSRKPQTAHLPIEILIDTAEWGYTYKLARGIPQIYSNLACLVLGLLHFHNIAKASFYRYILPQIKSQIGGYRTCPSCARSAETNAVGEVDWRDSNDHHRTTFTQDLHGVYSDNEPEYRPLLREDRRSEEDKQESGILSIHDRSSHEV</sequence>
<evidence type="ECO:0000256" key="2">
    <source>
        <dbReference type="SAM" id="Phobius"/>
    </source>
</evidence>
<feature type="compositionally biased region" description="Basic and acidic residues" evidence="1">
    <location>
        <begin position="177"/>
        <end position="209"/>
    </location>
</feature>
<dbReference type="GeneID" id="81383038"/>
<name>A0A9W9P825_PENCI</name>
<evidence type="ECO:0000313" key="3">
    <source>
        <dbReference type="EMBL" id="KAJ5235783.1"/>
    </source>
</evidence>
<dbReference type="AlphaFoldDB" id="A0A9W9P825"/>
<evidence type="ECO:0000313" key="4">
    <source>
        <dbReference type="Proteomes" id="UP001147733"/>
    </source>
</evidence>
<dbReference type="OrthoDB" id="4345400at2759"/>
<keyword evidence="2" id="KW-1133">Transmembrane helix</keyword>
<feature type="transmembrane region" description="Helical" evidence="2">
    <location>
        <begin position="40"/>
        <end position="58"/>
    </location>
</feature>
<dbReference type="Proteomes" id="UP001147733">
    <property type="component" value="Unassembled WGS sequence"/>
</dbReference>
<organism evidence="3 4">
    <name type="scientific">Penicillium citrinum</name>
    <dbReference type="NCBI Taxonomy" id="5077"/>
    <lineage>
        <taxon>Eukaryota</taxon>
        <taxon>Fungi</taxon>
        <taxon>Dikarya</taxon>
        <taxon>Ascomycota</taxon>
        <taxon>Pezizomycotina</taxon>
        <taxon>Eurotiomycetes</taxon>
        <taxon>Eurotiomycetidae</taxon>
        <taxon>Eurotiales</taxon>
        <taxon>Aspergillaceae</taxon>
        <taxon>Penicillium</taxon>
    </lineage>
</organism>
<keyword evidence="2" id="KW-0472">Membrane</keyword>
<reference evidence="3" key="2">
    <citation type="journal article" date="2023" name="IMA Fungus">
        <title>Comparative genomic study of the Penicillium genus elucidates a diverse pangenome and 15 lateral gene transfer events.</title>
        <authorList>
            <person name="Petersen C."/>
            <person name="Sorensen T."/>
            <person name="Nielsen M.R."/>
            <person name="Sondergaard T.E."/>
            <person name="Sorensen J.L."/>
            <person name="Fitzpatrick D.A."/>
            <person name="Frisvad J.C."/>
            <person name="Nielsen K.L."/>
        </authorList>
    </citation>
    <scope>NUCLEOTIDE SEQUENCE</scope>
    <source>
        <strain evidence="3">IBT 23319</strain>
    </source>
</reference>
<dbReference type="EMBL" id="JAPQKT010000003">
    <property type="protein sequence ID" value="KAJ5235783.1"/>
    <property type="molecule type" value="Genomic_DNA"/>
</dbReference>
<gene>
    <name evidence="3" type="ORF">N7469_004951</name>
</gene>
<comment type="caution">
    <text evidence="3">The sequence shown here is derived from an EMBL/GenBank/DDBJ whole genome shotgun (WGS) entry which is preliminary data.</text>
</comment>
<feature type="region of interest" description="Disordered" evidence="1">
    <location>
        <begin position="164"/>
        <end position="209"/>
    </location>
</feature>
<reference evidence="3" key="1">
    <citation type="submission" date="2022-11" db="EMBL/GenBank/DDBJ databases">
        <authorList>
            <person name="Petersen C."/>
        </authorList>
    </citation>
    <scope>NUCLEOTIDE SEQUENCE</scope>
    <source>
        <strain evidence="3">IBT 23319</strain>
    </source>
</reference>
<evidence type="ECO:0000256" key="1">
    <source>
        <dbReference type="SAM" id="MobiDB-lite"/>
    </source>
</evidence>